<name>A0ABS7HGH6_9HYPH</name>
<dbReference type="EMBL" id="JAEUAO010000004">
    <property type="protein sequence ID" value="MBW9065338.1"/>
    <property type="molecule type" value="Genomic_DNA"/>
</dbReference>
<dbReference type="RefSeq" id="WP_220373296.1">
    <property type="nucleotide sequence ID" value="NZ_JAEUAO010000004.1"/>
</dbReference>
<dbReference type="Proteomes" id="UP000757604">
    <property type="component" value="Unassembled WGS sequence"/>
</dbReference>
<evidence type="ECO:0000256" key="1">
    <source>
        <dbReference type="SAM" id="Phobius"/>
    </source>
</evidence>
<dbReference type="Pfam" id="PF09898">
    <property type="entry name" value="DUF2125"/>
    <property type="match status" value="1"/>
</dbReference>
<gene>
    <name evidence="2" type="ORF">JNB71_18705</name>
</gene>
<evidence type="ECO:0000313" key="2">
    <source>
        <dbReference type="EMBL" id="MBW9065338.1"/>
    </source>
</evidence>
<reference evidence="2 3" key="1">
    <citation type="journal article" date="2021" name="MBio">
        <title>Poor Competitiveness of Bradyrhizobium in Pigeon Pea Root Colonization in Indian Soils.</title>
        <authorList>
            <person name="Chalasani D."/>
            <person name="Basu A."/>
            <person name="Pullabhotla S.V.S.R.N."/>
            <person name="Jorrin B."/>
            <person name="Neal A.L."/>
            <person name="Poole P.S."/>
            <person name="Podile A.R."/>
            <person name="Tkacz A."/>
        </authorList>
    </citation>
    <scope>NUCLEOTIDE SEQUENCE [LARGE SCALE GENOMIC DNA]</scope>
    <source>
        <strain evidence="2 3">HU44</strain>
    </source>
</reference>
<keyword evidence="1" id="KW-0812">Transmembrane</keyword>
<protein>
    <submittedName>
        <fullName evidence="2">DUF2125 domain-containing protein</fullName>
    </submittedName>
</protein>
<proteinExistence type="predicted"/>
<evidence type="ECO:0000313" key="3">
    <source>
        <dbReference type="Proteomes" id="UP000757604"/>
    </source>
</evidence>
<accession>A0ABS7HGH6</accession>
<feature type="transmembrane region" description="Helical" evidence="1">
    <location>
        <begin position="18"/>
        <end position="37"/>
    </location>
</feature>
<comment type="caution">
    <text evidence="2">The sequence shown here is derived from an EMBL/GenBank/DDBJ whole genome shotgun (WGS) entry which is preliminary data.</text>
</comment>
<dbReference type="InterPro" id="IPR018666">
    <property type="entry name" value="DUF2125"/>
</dbReference>
<keyword evidence="3" id="KW-1185">Reference proteome</keyword>
<keyword evidence="1" id="KW-1133">Transmembrane helix</keyword>
<sequence length="347" mass="36390">MTAADLAEPSAGSRKIRWLALGILLFLVVYSGAWFFAANRIETQLPALLSENKGIGSSAECGGLSVRGFPFRIGLFCDTVRLDDAAHGASASFGALRSAAQVYRPGHAVVELDGPAEIRVSPGLTVSADWSLLHASVQASLSGVDRTSMTYDQLTGTVILPATQEDAAIGDTHKLAFAAGHGEAHFRQNGPDLDAALSVDGFDARLDGAPSLLPPLNASADMTFVDRAALMNAGGLKPGALRNSKGEMRNLTLDLGGGMVTTASGPFTVDDKGLISGEFSVTMKNIEGWRQNLVKVFSNEDGTAMVNNIANMLTALADGKNEATVKLNVRDGIAFLAFFPIGELPQL</sequence>
<keyword evidence="1" id="KW-0472">Membrane</keyword>
<organism evidence="2 3">
    <name type="scientific">Rhizobium herbae</name>
    <dbReference type="NCBI Taxonomy" id="508661"/>
    <lineage>
        <taxon>Bacteria</taxon>
        <taxon>Pseudomonadati</taxon>
        <taxon>Pseudomonadota</taxon>
        <taxon>Alphaproteobacteria</taxon>
        <taxon>Hyphomicrobiales</taxon>
        <taxon>Rhizobiaceae</taxon>
        <taxon>Rhizobium/Agrobacterium group</taxon>
        <taxon>Rhizobium</taxon>
    </lineage>
</organism>